<reference evidence="2 3" key="1">
    <citation type="submission" date="2020-08" db="EMBL/GenBank/DDBJ databases">
        <title>Genomic Encyclopedia of Type Strains, Phase IV (KMG-IV): sequencing the most valuable type-strain genomes for metagenomic binning, comparative biology and taxonomic classification.</title>
        <authorList>
            <person name="Goeker M."/>
        </authorList>
    </citation>
    <scope>NUCLEOTIDE SEQUENCE [LARGE SCALE GENOMIC DNA]</scope>
    <source>
        <strain evidence="2 3">DSM 2461</strain>
    </source>
</reference>
<keyword evidence="3" id="KW-1185">Reference proteome</keyword>
<keyword evidence="1" id="KW-0472">Membrane</keyword>
<dbReference type="GO" id="GO:0005886">
    <property type="term" value="C:plasma membrane"/>
    <property type="evidence" value="ECO:0007669"/>
    <property type="project" value="TreeGrafter"/>
</dbReference>
<comment type="caution">
    <text evidence="2">The sequence shown here is derived from an EMBL/GenBank/DDBJ whole genome shotgun (WGS) entry which is preliminary data.</text>
</comment>
<feature type="transmembrane region" description="Helical" evidence="1">
    <location>
        <begin position="897"/>
        <end position="923"/>
    </location>
</feature>
<feature type="transmembrane region" description="Helical" evidence="1">
    <location>
        <begin position="944"/>
        <end position="963"/>
    </location>
</feature>
<dbReference type="PRINTS" id="PR00702">
    <property type="entry name" value="ACRIFLAVINRP"/>
</dbReference>
<dbReference type="SUPFAM" id="SSF82714">
    <property type="entry name" value="Multidrug efflux transporter AcrB TolC docking domain, DN and DC subdomains"/>
    <property type="match status" value="1"/>
</dbReference>
<evidence type="ECO:0000313" key="3">
    <source>
        <dbReference type="Proteomes" id="UP000587760"/>
    </source>
</evidence>
<dbReference type="Pfam" id="PF00873">
    <property type="entry name" value="ACR_tran"/>
    <property type="match status" value="1"/>
</dbReference>
<feature type="transmembrane region" description="Helical" evidence="1">
    <location>
        <begin position="360"/>
        <end position="380"/>
    </location>
</feature>
<feature type="transmembrane region" description="Helical" evidence="1">
    <location>
        <begin position="521"/>
        <end position="540"/>
    </location>
</feature>
<dbReference type="Gene3D" id="1.20.1640.10">
    <property type="entry name" value="Multidrug efflux transporter AcrB transmembrane domain"/>
    <property type="match status" value="2"/>
</dbReference>
<feature type="transmembrane region" description="Helical" evidence="1">
    <location>
        <begin position="431"/>
        <end position="452"/>
    </location>
</feature>
<protein>
    <submittedName>
        <fullName evidence="2">HAE1 family hydrophobic/amphiphilic exporter-1</fullName>
    </submittedName>
</protein>
<dbReference type="InterPro" id="IPR027463">
    <property type="entry name" value="AcrB_DN_DC_subdom"/>
</dbReference>
<feature type="transmembrane region" description="Helical" evidence="1">
    <location>
        <begin position="871"/>
        <end position="891"/>
    </location>
</feature>
<feature type="transmembrane region" description="Helical" evidence="1">
    <location>
        <begin position="975"/>
        <end position="998"/>
    </location>
</feature>
<dbReference type="RefSeq" id="WP_184746831.1">
    <property type="nucleotide sequence ID" value="NZ_JACHGJ010000003.1"/>
</dbReference>
<evidence type="ECO:0000313" key="2">
    <source>
        <dbReference type="EMBL" id="MBB6480573.1"/>
    </source>
</evidence>
<dbReference type="SUPFAM" id="SSF82693">
    <property type="entry name" value="Multidrug efflux transporter AcrB pore domain, PN1, PN2, PC1 and PC2 subdomains"/>
    <property type="match status" value="2"/>
</dbReference>
<dbReference type="Gene3D" id="3.30.70.1430">
    <property type="entry name" value="Multidrug efflux transporter AcrB pore domain"/>
    <property type="match status" value="2"/>
</dbReference>
<accession>A0A841R9J4</accession>
<feature type="transmembrane region" description="Helical" evidence="1">
    <location>
        <begin position="386"/>
        <end position="410"/>
    </location>
</feature>
<dbReference type="InterPro" id="IPR001036">
    <property type="entry name" value="Acrflvin-R"/>
</dbReference>
<gene>
    <name evidence="2" type="ORF">HNR50_002236</name>
</gene>
<feature type="transmembrane region" description="Helical" evidence="1">
    <location>
        <begin position="458"/>
        <end position="485"/>
    </location>
</feature>
<feature type="transmembrane region" description="Helical" evidence="1">
    <location>
        <begin position="330"/>
        <end position="353"/>
    </location>
</feature>
<dbReference type="PANTHER" id="PTHR32063">
    <property type="match status" value="1"/>
</dbReference>
<dbReference type="SUPFAM" id="SSF82866">
    <property type="entry name" value="Multidrug efflux transporter AcrB transmembrane domain"/>
    <property type="match status" value="2"/>
</dbReference>
<dbReference type="PANTHER" id="PTHR32063:SF0">
    <property type="entry name" value="SWARMING MOTILITY PROTEIN SWRC"/>
    <property type="match status" value="1"/>
</dbReference>
<dbReference type="AlphaFoldDB" id="A0A841R9J4"/>
<dbReference type="Gene3D" id="3.30.2090.10">
    <property type="entry name" value="Multidrug efflux transporter AcrB TolC docking domain, DN and DC subdomains"/>
    <property type="match status" value="2"/>
</dbReference>
<dbReference type="Proteomes" id="UP000587760">
    <property type="component" value="Unassembled WGS sequence"/>
</dbReference>
<feature type="transmembrane region" description="Helical" evidence="1">
    <location>
        <begin position="12"/>
        <end position="36"/>
    </location>
</feature>
<proteinExistence type="predicted"/>
<keyword evidence="1" id="KW-1133">Transmembrane helix</keyword>
<dbReference type="Gene3D" id="3.30.70.1440">
    <property type="entry name" value="Multidrug efflux transporter AcrB pore domain"/>
    <property type="match status" value="1"/>
</dbReference>
<evidence type="ECO:0000256" key="1">
    <source>
        <dbReference type="SAM" id="Phobius"/>
    </source>
</evidence>
<organism evidence="2 3">
    <name type="scientific">Spirochaeta isovalerica</name>
    <dbReference type="NCBI Taxonomy" id="150"/>
    <lineage>
        <taxon>Bacteria</taxon>
        <taxon>Pseudomonadati</taxon>
        <taxon>Spirochaetota</taxon>
        <taxon>Spirochaetia</taxon>
        <taxon>Spirochaetales</taxon>
        <taxon>Spirochaetaceae</taxon>
        <taxon>Spirochaeta</taxon>
    </lineage>
</organism>
<dbReference type="Gene3D" id="3.30.70.1320">
    <property type="entry name" value="Multidrug efflux transporter AcrB pore domain like"/>
    <property type="match status" value="1"/>
</dbReference>
<dbReference type="EMBL" id="JACHGJ010000003">
    <property type="protein sequence ID" value="MBB6480573.1"/>
    <property type="molecule type" value="Genomic_DNA"/>
</dbReference>
<dbReference type="GO" id="GO:0042910">
    <property type="term" value="F:xenobiotic transmembrane transporter activity"/>
    <property type="evidence" value="ECO:0007669"/>
    <property type="project" value="TreeGrafter"/>
</dbReference>
<feature type="transmembrane region" description="Helical" evidence="1">
    <location>
        <begin position="844"/>
        <end position="864"/>
    </location>
</feature>
<name>A0A841R9J4_9SPIO</name>
<sequence length="1008" mass="110198">MKISRFAVKHPAIVIISMISLLIFSVLSFMSTPIAFIPDVNMPMYHVITVYPGADADRVNDEVSILLEKQLATLSGLDSISCKSSDSLSIIELEFSDDVNADTVLPSIREKINRIKSDLPEGLSGEPFILLMEASNASPILSFIMDSPMTEDQQTLFAEDMVVPALSSIKGVANAEVIGGRKNEVRITLDSGRMEALDLSVLGVSRIIGSNNRSLPAGSVEYRGKSLVVETAGNFQSLDDLKRLIVGSRAGSPIYLGDVADIELLPPVEDSLLIADGEETILIKLYRRDGEDVLKIIREAKEILSGLADERTDVDAFNYIQDESRVTFNAVWSISKSLLLGIVLAFVVIFLFLKNIRFALYISVSLPLSILFSMIGLKLAGLSLNLLSLAGLTVAIGMVVDASIVIMENIHKHMSEGLDKKTASIKGAMEMGNAVLASALTTISVFIPMLFLKGIVGIFFGNIAITIILSLTASLIVSLIVVPFLSAHLPGTSGEKEHNWLDKLSDLYKSGLEKMLDKKSFIFTFAAAVLIISGLSLQTLGMNVFPSLDTGEIEIHLEYPAGYTLGKSREKTDEIEKIIRDRVEGIETMFFEISPGRATGSVLLVQADRREKSTHEINKILTAEINSSVTDVKALFFNGGLDTLITYATGGRGYIVDLYSPDFEELELASETVENIIRQDPSVYYADNSAGADNMKLKFVIDPYRIGQLGLSTYEAAATGTVLYLGDTVGTYRDGEVIRDITLISDLHEQPLTSDTMNRMHLLNSMGSNISYSSFSEMEMERTPEAVSRENRLYHASITGYYFGEDVTAIDKRMNSKLEEIAFPSTITRGTGGTAGMLEDELPGMITVLLIALFLVYAVMVIQFEKFRQPFIIIAAYPFSLIGLVFGLNLFGSVLSFIAFLGLIALSGVVVNNAIILVDYTNLLRREKEMTIREALLESAGSRLQPILMTTLTTMLGVLPMALGRGNGAEMYAPLGQVILGGMFTSTFITLFFIPALYEFLERKKTSS</sequence>
<keyword evidence="1" id="KW-0812">Transmembrane</keyword>